<accession>A0A6I9RRG1</accession>
<evidence type="ECO:0000313" key="8">
    <source>
        <dbReference type="Proteomes" id="UP000504607"/>
    </source>
</evidence>
<evidence type="ECO:0000256" key="1">
    <source>
        <dbReference type="ARBA" id="ARBA00004141"/>
    </source>
</evidence>
<dbReference type="KEGG" id="egu:105052171"/>
<dbReference type="Pfam" id="PF04893">
    <property type="entry name" value="Yip1"/>
    <property type="match status" value="1"/>
</dbReference>
<protein>
    <recommendedName>
        <fullName evidence="6">Protein YIP</fullName>
    </recommendedName>
</protein>
<comment type="subcellular location">
    <subcellularLocation>
        <location evidence="6">Golgi apparatus membrane</location>
        <topology evidence="6">Multi-pass membrane protein</topology>
    </subcellularLocation>
    <subcellularLocation>
        <location evidence="1">Membrane</location>
        <topology evidence="1">Multi-pass membrane protein</topology>
    </subcellularLocation>
</comment>
<dbReference type="InterPro" id="IPR039765">
    <property type="entry name" value="Yip5/YIPF1/YIPF2"/>
</dbReference>
<gene>
    <name evidence="9 10" type="primary">LOC105052171</name>
</gene>
<organism evidence="8 9">
    <name type="scientific">Elaeis guineensis var. tenera</name>
    <name type="common">Oil palm</name>
    <dbReference type="NCBI Taxonomy" id="51953"/>
    <lineage>
        <taxon>Eukaryota</taxon>
        <taxon>Viridiplantae</taxon>
        <taxon>Streptophyta</taxon>
        <taxon>Embryophyta</taxon>
        <taxon>Tracheophyta</taxon>
        <taxon>Spermatophyta</taxon>
        <taxon>Magnoliopsida</taxon>
        <taxon>Liliopsida</taxon>
        <taxon>Arecaceae</taxon>
        <taxon>Arecoideae</taxon>
        <taxon>Cocoseae</taxon>
        <taxon>Elaeidinae</taxon>
        <taxon>Elaeis</taxon>
    </lineage>
</organism>
<sequence>MEEGYSSLPTSHLLGSVPAAVAEDKTGGAASESSSANLQSFPPANGGYQAPGSAYGGDEQATSSWKGVCSISSYTPYFNIDTDIVVDRLITSVYPLNDFTRKIDGNPDMYGPVWISTTLVFMLAALGNCATYLMRKRNEPDAVWNFDVTFVDWAACVIYGYALAVPVAFYFLLQYVGCNASLIHLWCMWGYSLFIFLPSSLLLVAPVEIFRWVIIILAGAASSWFVAQNLKAYTEGSDLMVLIVSALLLQFALALFIKIFFFM</sequence>
<evidence type="ECO:0000256" key="4">
    <source>
        <dbReference type="ARBA" id="ARBA00022989"/>
    </source>
</evidence>
<evidence type="ECO:0000313" key="9">
    <source>
        <dbReference type="RefSeq" id="XP_010931204.1"/>
    </source>
</evidence>
<evidence type="ECO:0000256" key="6">
    <source>
        <dbReference type="RuleBase" id="RU361264"/>
    </source>
</evidence>
<evidence type="ECO:0000256" key="2">
    <source>
        <dbReference type="ARBA" id="ARBA00010596"/>
    </source>
</evidence>
<feature type="transmembrane region" description="Helical" evidence="6">
    <location>
        <begin position="111"/>
        <end position="133"/>
    </location>
</feature>
<evidence type="ECO:0000259" key="7">
    <source>
        <dbReference type="Pfam" id="PF04893"/>
    </source>
</evidence>
<reference evidence="9 10" key="1">
    <citation type="submission" date="2025-04" db="UniProtKB">
        <authorList>
            <consortium name="RefSeq"/>
        </authorList>
    </citation>
    <scope>IDENTIFICATION</scope>
</reference>
<comment type="similarity">
    <text evidence="2 6">Belongs to the YIP1 family.</text>
</comment>
<dbReference type="GO" id="GO:0000139">
    <property type="term" value="C:Golgi membrane"/>
    <property type="evidence" value="ECO:0007669"/>
    <property type="project" value="UniProtKB-SubCell"/>
</dbReference>
<dbReference type="PANTHER" id="PTHR12822">
    <property type="entry name" value="PROTEIN YIPF"/>
    <property type="match status" value="1"/>
</dbReference>
<keyword evidence="8" id="KW-1185">Reference proteome</keyword>
<feature type="transmembrane region" description="Helical" evidence="6">
    <location>
        <begin position="153"/>
        <end position="173"/>
    </location>
</feature>
<dbReference type="OrthoDB" id="10256463at2759"/>
<keyword evidence="3 6" id="KW-0812">Transmembrane</keyword>
<evidence type="ECO:0000256" key="3">
    <source>
        <dbReference type="ARBA" id="ARBA00022692"/>
    </source>
</evidence>
<feature type="domain" description="Yip1" evidence="7">
    <location>
        <begin position="97"/>
        <end position="256"/>
    </location>
</feature>
<dbReference type="RefSeq" id="XP_010931205.1">
    <property type="nucleotide sequence ID" value="XM_010932903.2"/>
</dbReference>
<dbReference type="Proteomes" id="UP000504607">
    <property type="component" value="Chromosome 10"/>
</dbReference>
<dbReference type="GeneID" id="105052171"/>
<dbReference type="RefSeq" id="XP_010931204.1">
    <property type="nucleotide sequence ID" value="XM_010932902.3"/>
</dbReference>
<feature type="transmembrane region" description="Helical" evidence="6">
    <location>
        <begin position="185"/>
        <end position="203"/>
    </location>
</feature>
<keyword evidence="5 6" id="KW-0472">Membrane</keyword>
<feature type="transmembrane region" description="Helical" evidence="6">
    <location>
        <begin position="209"/>
        <end position="227"/>
    </location>
</feature>
<dbReference type="PANTHER" id="PTHR12822:SF5">
    <property type="entry name" value="PROTEIN YIP"/>
    <property type="match status" value="1"/>
</dbReference>
<dbReference type="GO" id="GO:0031267">
    <property type="term" value="F:small GTPase binding"/>
    <property type="evidence" value="ECO:0007669"/>
    <property type="project" value="InterPro"/>
</dbReference>
<evidence type="ECO:0000313" key="10">
    <source>
        <dbReference type="RefSeq" id="XP_010931205.1"/>
    </source>
</evidence>
<proteinExistence type="inferred from homology"/>
<dbReference type="InterPro" id="IPR006977">
    <property type="entry name" value="Yip1_dom"/>
</dbReference>
<name>A0A6I9RRG1_ELAGV</name>
<feature type="transmembrane region" description="Helical" evidence="6">
    <location>
        <begin position="239"/>
        <end position="261"/>
    </location>
</feature>
<evidence type="ECO:0000256" key="5">
    <source>
        <dbReference type="ARBA" id="ARBA00023136"/>
    </source>
</evidence>
<dbReference type="AlphaFoldDB" id="A0A6I9RRG1"/>
<keyword evidence="4 6" id="KW-1133">Transmembrane helix</keyword>
<dbReference type="GO" id="GO:0016192">
    <property type="term" value="P:vesicle-mediated transport"/>
    <property type="evidence" value="ECO:0007669"/>
    <property type="project" value="InterPro"/>
</dbReference>